<dbReference type="AlphaFoldDB" id="A0A6N3FNB5"/>
<dbReference type="EMBL" id="CACRTR010000012">
    <property type="protein sequence ID" value="VYU53887.1"/>
    <property type="molecule type" value="Genomic_DNA"/>
</dbReference>
<organism evidence="1">
    <name type="scientific">Eubacterium limosum</name>
    <dbReference type="NCBI Taxonomy" id="1736"/>
    <lineage>
        <taxon>Bacteria</taxon>
        <taxon>Bacillati</taxon>
        <taxon>Bacillota</taxon>
        <taxon>Clostridia</taxon>
        <taxon>Eubacteriales</taxon>
        <taxon>Eubacteriaceae</taxon>
        <taxon>Eubacterium</taxon>
    </lineage>
</organism>
<gene>
    <name evidence="1" type="ORF">ELLFYP34_00516</name>
</gene>
<protein>
    <submittedName>
        <fullName evidence="1">Uncharacterized protein</fullName>
    </submittedName>
</protein>
<proteinExistence type="predicted"/>
<reference evidence="1" key="1">
    <citation type="submission" date="2019-11" db="EMBL/GenBank/DDBJ databases">
        <authorList>
            <person name="Feng L."/>
        </authorList>
    </citation>
    <scope>NUCLEOTIDE SEQUENCE</scope>
    <source>
        <strain evidence="1">ElimosumLFYP34</strain>
    </source>
</reference>
<name>A0A6N3FNB5_EUBLI</name>
<accession>A0A6N3FNB5</accession>
<evidence type="ECO:0000313" key="1">
    <source>
        <dbReference type="EMBL" id="VYU53887.1"/>
    </source>
</evidence>
<sequence length="87" mass="10085">MLGKKTETRNIQNYSVINGENVCQFYANIDSEAPQNMDIGRTIYNKELYKTNRVQVMKDQAEFETYAYSFQDEMIAANQPAESETNE</sequence>